<dbReference type="AlphaFoldDB" id="A0A1G7RUK8"/>
<dbReference type="InterPro" id="IPR047589">
    <property type="entry name" value="DUF11_rpt"/>
</dbReference>
<dbReference type="InterPro" id="IPR001434">
    <property type="entry name" value="OmcB-like_DUF11"/>
</dbReference>
<name>A0A1G7RUK8_9FLAO</name>
<dbReference type="Gene3D" id="2.60.40.10">
    <property type="entry name" value="Immunoglobulins"/>
    <property type="match status" value="1"/>
</dbReference>
<dbReference type="EMBL" id="FNBH01000003">
    <property type="protein sequence ID" value="SDG14428.1"/>
    <property type="molecule type" value="Genomic_DNA"/>
</dbReference>
<dbReference type="RefSeq" id="WP_175487192.1">
    <property type="nucleotide sequence ID" value="NZ_FNBH01000003.1"/>
</dbReference>
<dbReference type="NCBIfam" id="TIGR01451">
    <property type="entry name" value="B_ant_repeat"/>
    <property type="match status" value="1"/>
</dbReference>
<dbReference type="InterPro" id="IPR013783">
    <property type="entry name" value="Ig-like_fold"/>
</dbReference>
<evidence type="ECO:0000256" key="1">
    <source>
        <dbReference type="SAM" id="MobiDB-lite"/>
    </source>
</evidence>
<accession>A0A1G7RUK8</accession>
<evidence type="ECO:0000313" key="4">
    <source>
        <dbReference type="Proteomes" id="UP000199203"/>
    </source>
</evidence>
<feature type="compositionally biased region" description="Polar residues" evidence="1">
    <location>
        <begin position="461"/>
        <end position="484"/>
    </location>
</feature>
<feature type="region of interest" description="Disordered" evidence="1">
    <location>
        <begin position="461"/>
        <end position="507"/>
    </location>
</feature>
<sequence length="984" mass="104293">MKQKTLQTFGIWRIMLITLLLVNSSYLFADGSKNLYPGGVSGGRAFLYSNSYNGTSGSTLASWPFKTTGTHYAYVNAGEILHVASSAQGIGNGRITLTAPNGTVYTSANNTTGQISSRAAELAGPRLSSQGTGGNRYSTFNRTAASDQVGIWKIDFLPTGDVNSSSSPSVTSVAADSNWTQGTSTELIAAWDISVESSGAWVSGRVYTNVVNLHISSGQTSGFYGELFALTRDGYIYRVNNNGSNGVGFTFFVNNRGFISGNNNLYKSMDFSSGISSYVQPPTIADTAQNITYKIFYAQPASDMPTSASGSVPGNSTWLKNNVIIPTVNNVALVGAESTPGQVSSIKGGYINFNAAVLGSYTVSIESLSTPASFATRTLAGIADAGANTIFWDGKDGNGNTLPQGDQPIDIKVQLRGAEVHFPYIDMEINPSGIILELLNGMDPSNERFRVYWNDTDITISSGNNQGKASNPLNTSVNGSLSGPTGTGGHMWGQQTANTAPLPTANLGNGFGNEKSIDTWSYIKGPIAQSDTSVTVKTADLQVTALTVDKTNVTTGDDLTYTIKVKNNGPSDVQGAPFTFTLPSGLDPKSFIFTGNSCGSQSVALTYNSSTHTYSSELDLPNGCEITYSITVTVTNGATTGSIQSQASILRPNDVTDPDATNTTPGVPPTDAEYECTNNGLGGNCNNILINNTVSFTPGEVCTEPVNGNTFQWNYSASSEPFITQNVIQPPSNYGFVLDIYELDNSFNLNINGTLIAAQELQFQSSGTSGINVQFADGDHYETNTTHNGTSAAIWQMRGNAENPLIRIVISPSGAISLFGSKDSYGPLFPLVLTNGNTLNTITWNNSGMNNVTVTQNVVGVTIMDGYGYGLNIAPCACYRPPVITGNGPDTTTGITLLKRAGSDDSDNWPMVRKSGHIALESNTKGFVITRLSTIDIEGQNSPTVIAPKITSPQEGMMVYDTTAKCIKIYHDGIWSCFNKPACP</sequence>
<feature type="domain" description="DUF11" evidence="2">
    <location>
        <begin position="540"/>
        <end position="663"/>
    </location>
</feature>
<evidence type="ECO:0000313" key="3">
    <source>
        <dbReference type="EMBL" id="SDG14428.1"/>
    </source>
</evidence>
<dbReference type="Pfam" id="PF01345">
    <property type="entry name" value="DUF11"/>
    <property type="match status" value="1"/>
</dbReference>
<proteinExistence type="predicted"/>
<protein>
    <submittedName>
        <fullName evidence="3">Conserved repeat domain-containing protein</fullName>
    </submittedName>
</protein>
<keyword evidence="4" id="KW-1185">Reference proteome</keyword>
<reference evidence="4" key="1">
    <citation type="submission" date="2016-10" db="EMBL/GenBank/DDBJ databases">
        <authorList>
            <person name="Varghese N."/>
            <person name="Submissions S."/>
        </authorList>
    </citation>
    <scope>NUCLEOTIDE SEQUENCE [LARGE SCALE GENOMIC DNA]</scope>
    <source>
        <strain evidence="4">DSM 19684</strain>
    </source>
</reference>
<organism evidence="3 4">
    <name type="scientific">Epilithonimonas hungarica</name>
    <dbReference type="NCBI Taxonomy" id="454006"/>
    <lineage>
        <taxon>Bacteria</taxon>
        <taxon>Pseudomonadati</taxon>
        <taxon>Bacteroidota</taxon>
        <taxon>Flavobacteriia</taxon>
        <taxon>Flavobacteriales</taxon>
        <taxon>Weeksellaceae</taxon>
        <taxon>Chryseobacterium group</taxon>
        <taxon>Epilithonimonas</taxon>
    </lineage>
</organism>
<dbReference type="Proteomes" id="UP000199203">
    <property type="component" value="Unassembled WGS sequence"/>
</dbReference>
<dbReference type="STRING" id="454006.SAMN05421825_2784"/>
<evidence type="ECO:0000259" key="2">
    <source>
        <dbReference type="Pfam" id="PF01345"/>
    </source>
</evidence>
<gene>
    <name evidence="3" type="ORF">SAMN05421825_2784</name>
</gene>